<dbReference type="EMBL" id="SLXO01000003">
    <property type="protein sequence ID" value="TCP36350.1"/>
    <property type="molecule type" value="Genomic_DNA"/>
</dbReference>
<dbReference type="Gene3D" id="3.30.2400.10">
    <property type="entry name" value="Major capsid protein gp5"/>
    <property type="match status" value="1"/>
</dbReference>
<dbReference type="SUPFAM" id="SSF56563">
    <property type="entry name" value="Major capsid protein gp5"/>
    <property type="match status" value="1"/>
</dbReference>
<organism evidence="4 5">
    <name type="scientific">Rhodothalassium salexigens DSM 2132</name>
    <dbReference type="NCBI Taxonomy" id="1188247"/>
    <lineage>
        <taxon>Bacteria</taxon>
        <taxon>Pseudomonadati</taxon>
        <taxon>Pseudomonadota</taxon>
        <taxon>Alphaproteobacteria</taxon>
        <taxon>Rhodothalassiales</taxon>
        <taxon>Rhodothalassiaceae</taxon>
        <taxon>Rhodothalassium</taxon>
    </lineage>
</organism>
<evidence type="ECO:0000313" key="4">
    <source>
        <dbReference type="EMBL" id="TCP36350.1"/>
    </source>
</evidence>
<accession>A0A4R2PL85</accession>
<comment type="caution">
    <text evidence="4">The sequence shown here is derived from an EMBL/GenBank/DDBJ whole genome shotgun (WGS) entry which is preliminary data.</text>
</comment>
<comment type="subcellular location">
    <subcellularLocation>
        <location evidence="1">Virion</location>
    </subcellularLocation>
</comment>
<dbReference type="InParanoid" id="A0A4R2PL85"/>
<dbReference type="Proteomes" id="UP000295399">
    <property type="component" value="Unassembled WGS sequence"/>
</dbReference>
<name>A0A4R2PL85_RHOSA</name>
<gene>
    <name evidence="4" type="ORF">EV659_103240</name>
</gene>
<feature type="region of interest" description="Disordered" evidence="2">
    <location>
        <begin position="74"/>
        <end position="93"/>
    </location>
</feature>
<evidence type="ECO:0000256" key="2">
    <source>
        <dbReference type="SAM" id="MobiDB-lite"/>
    </source>
</evidence>
<keyword evidence="5" id="KW-1185">Reference proteome</keyword>
<evidence type="ECO:0000259" key="3">
    <source>
        <dbReference type="Pfam" id="PF05065"/>
    </source>
</evidence>
<dbReference type="Pfam" id="PF05065">
    <property type="entry name" value="Phage_capsid"/>
    <property type="match status" value="1"/>
</dbReference>
<dbReference type="NCBIfam" id="TIGR01554">
    <property type="entry name" value="major_cap_HK97"/>
    <property type="match status" value="1"/>
</dbReference>
<feature type="compositionally biased region" description="Low complexity" evidence="2">
    <location>
        <begin position="75"/>
        <end position="90"/>
    </location>
</feature>
<dbReference type="InterPro" id="IPR054612">
    <property type="entry name" value="Phage_capsid-like_C"/>
</dbReference>
<evidence type="ECO:0000256" key="1">
    <source>
        <dbReference type="ARBA" id="ARBA00004328"/>
    </source>
</evidence>
<sequence length="419" mass="44735">MTSATPPLSDRPAMAEVKATVDRLGQAFEAFKQTNDRAEIERSLRGQTDALVDAKLGRLSQEIDRLDRELKSVTDAASRPALAGPAAPGDDAGRAHAHAFFEGYVRRGRDTDLTRPEFKALATDSDADGGYAVPEELDRAIDRRLRAISPVRQVATVVQIGSGDYKKLISDRGAVSGWVGETDPRAETEAPSFAEVAPPLGELYANPAATQTMLDDAFFDVAAWLADDLADEFAERESAAFVAGDGANKPRGFLDQPTSGTKDSVRAFGTVQYLATGTAGGFATDAPADRLFDLVYALKAGHRAEAAFMMTAATLAAVRKIKDGDGQYLWSPGLDAGQPAGLLGFPVVESAHMPEIAAGADAIAFGNFRRGYTITDRLGTRVLRDPYTNKPFVHFYTTKRVGGAVTDSEAIKLLRFAGS</sequence>
<dbReference type="AlphaFoldDB" id="A0A4R2PL85"/>
<dbReference type="Gene3D" id="3.30.2320.10">
    <property type="entry name" value="hypothetical protein PF0899 domain"/>
    <property type="match status" value="1"/>
</dbReference>
<evidence type="ECO:0000313" key="5">
    <source>
        <dbReference type="Proteomes" id="UP000295399"/>
    </source>
</evidence>
<feature type="domain" description="Phage capsid-like C-terminal" evidence="3">
    <location>
        <begin position="129"/>
        <end position="416"/>
    </location>
</feature>
<proteinExistence type="predicted"/>
<dbReference type="InterPro" id="IPR024455">
    <property type="entry name" value="Phage_capsid"/>
</dbReference>
<dbReference type="RefSeq" id="WP_200287656.1">
    <property type="nucleotide sequence ID" value="NZ_JACIGF010000003.1"/>
</dbReference>
<protein>
    <submittedName>
        <fullName evidence="4">HK97 family phage major capsid protein</fullName>
    </submittedName>
</protein>
<reference evidence="4 5" key="1">
    <citation type="submission" date="2019-03" db="EMBL/GenBank/DDBJ databases">
        <title>Genomic Encyclopedia of Type Strains, Phase IV (KMG-IV): sequencing the most valuable type-strain genomes for metagenomic binning, comparative biology and taxonomic classification.</title>
        <authorList>
            <person name="Goeker M."/>
        </authorList>
    </citation>
    <scope>NUCLEOTIDE SEQUENCE [LARGE SCALE GENOMIC DNA]</scope>
    <source>
        <strain evidence="4 5">DSM 2132</strain>
    </source>
</reference>